<comment type="caution">
    <text evidence="4">The sequence shown here is derived from an EMBL/GenBank/DDBJ whole genome shotgun (WGS) entry which is preliminary data.</text>
</comment>
<dbReference type="PANTHER" id="PTHR43080:SF2">
    <property type="entry name" value="CBS DOMAIN-CONTAINING PROTEIN"/>
    <property type="match status" value="1"/>
</dbReference>
<evidence type="ECO:0000256" key="2">
    <source>
        <dbReference type="PROSITE-ProRule" id="PRU00703"/>
    </source>
</evidence>
<organism evidence="4">
    <name type="scientific">Acidicaldus sp</name>
    <dbReference type="NCBI Taxonomy" id="1872105"/>
    <lineage>
        <taxon>Bacteria</taxon>
        <taxon>Pseudomonadati</taxon>
        <taxon>Pseudomonadota</taxon>
        <taxon>Alphaproteobacteria</taxon>
        <taxon>Acetobacterales</taxon>
        <taxon>Acetobacteraceae</taxon>
        <taxon>Acidicaldus</taxon>
    </lineage>
</organism>
<dbReference type="AlphaFoldDB" id="A0A8J4HAK8"/>
<dbReference type="InterPro" id="IPR000644">
    <property type="entry name" value="CBS_dom"/>
</dbReference>
<dbReference type="PROSITE" id="PS51371">
    <property type="entry name" value="CBS"/>
    <property type="match status" value="2"/>
</dbReference>
<name>A0A8J4HAK8_9PROT</name>
<gene>
    <name evidence="4" type="ORF">ENY07_08720</name>
</gene>
<dbReference type="CDD" id="cd04623">
    <property type="entry name" value="CBS_pair_bac_euk"/>
    <property type="match status" value="1"/>
</dbReference>
<feature type="domain" description="CBS" evidence="3">
    <location>
        <begin position="76"/>
        <end position="135"/>
    </location>
</feature>
<reference evidence="4" key="1">
    <citation type="journal article" date="2020" name="mSystems">
        <title>Genome- and Community-Level Interaction Insights into Carbon Utilization and Element Cycling Functions of Hydrothermarchaeota in Hydrothermal Sediment.</title>
        <authorList>
            <person name="Zhou Z."/>
            <person name="Liu Y."/>
            <person name="Xu W."/>
            <person name="Pan J."/>
            <person name="Luo Z.H."/>
            <person name="Li M."/>
        </authorList>
    </citation>
    <scope>NUCLEOTIDE SEQUENCE</scope>
    <source>
        <strain evidence="4">SpSt-997</strain>
    </source>
</reference>
<dbReference type="Pfam" id="PF00571">
    <property type="entry name" value="CBS"/>
    <property type="match status" value="2"/>
</dbReference>
<evidence type="ECO:0000259" key="3">
    <source>
        <dbReference type="PROSITE" id="PS51371"/>
    </source>
</evidence>
<dbReference type="InterPro" id="IPR044725">
    <property type="entry name" value="CBSX3_CBS_dom"/>
</dbReference>
<dbReference type="SUPFAM" id="SSF54631">
    <property type="entry name" value="CBS-domain pair"/>
    <property type="match status" value="1"/>
</dbReference>
<protein>
    <submittedName>
        <fullName evidence="4">CBS domain-containing protein</fullName>
    </submittedName>
</protein>
<dbReference type="Gene3D" id="3.10.580.10">
    <property type="entry name" value="CBS-domain"/>
    <property type="match status" value="1"/>
</dbReference>
<evidence type="ECO:0000256" key="1">
    <source>
        <dbReference type="ARBA" id="ARBA00023122"/>
    </source>
</evidence>
<dbReference type="SMART" id="SM00116">
    <property type="entry name" value="CBS"/>
    <property type="match status" value="2"/>
</dbReference>
<keyword evidence="1 2" id="KW-0129">CBS domain</keyword>
<dbReference type="InterPro" id="IPR046342">
    <property type="entry name" value="CBS_dom_sf"/>
</dbReference>
<dbReference type="InterPro" id="IPR051257">
    <property type="entry name" value="Diverse_CBS-Domain"/>
</dbReference>
<proteinExistence type="predicted"/>
<dbReference type="EMBL" id="DTQM01000175">
    <property type="protein sequence ID" value="HGC43284.1"/>
    <property type="molecule type" value="Genomic_DNA"/>
</dbReference>
<accession>A0A8J4HAK8</accession>
<dbReference type="PANTHER" id="PTHR43080">
    <property type="entry name" value="CBS DOMAIN-CONTAINING PROTEIN CBSX3, MITOCHONDRIAL"/>
    <property type="match status" value="1"/>
</dbReference>
<sequence length="144" mass="15152">MTLASILKTKGHDVITVRATHTIAEVANRLAERRIGAVVVEDAAGQVLGVVSERDIVQGLATHGAAALHMTAGQMMTTQIVTASPSTSVSEAMHLMTNGRFRHLPILEAGHLVGIASIGDIVKARLMQQEYEVDSLKAYVAGGA</sequence>
<feature type="domain" description="CBS" evidence="3">
    <location>
        <begin position="8"/>
        <end position="68"/>
    </location>
</feature>
<evidence type="ECO:0000313" key="4">
    <source>
        <dbReference type="EMBL" id="HGC43284.1"/>
    </source>
</evidence>